<dbReference type="STRING" id="1202772.A0A1V9Z3R1"/>
<sequence>MGSLASRLLHLVARKRKLRVMIVGLDGAGKTSILYRVFMHEALTTVPTVGYNLETVEHKNATLTMWDLGGDDRCRTLWPDFLAHQFHVILFVVDATAVDRLSEARAALHGVLGNPAARDCRVLVLANKQDRRGALDDAAICNGLDLVRLPQRMWRVQGCSAWTGAGLAEGLTWCTQGAMGVVVSRLAARLFGRKELRVMMVGLDAAGKTTVLYRLKLHETVMTVPTIGANVQTVEYRNLSLQVWDFGGQDKIRALWRCYLVNNEFNVLIYVVDSSDRDRMAEAKDELWRILQQEELRRCRVLVLANKQDVAKAMNTLEVTAKLGLYELQHTWYIQACSATTGAGLIQGLQWIARTN</sequence>
<dbReference type="EMBL" id="JNBR01000450">
    <property type="protein sequence ID" value="OQR92653.1"/>
    <property type="molecule type" value="Genomic_DNA"/>
</dbReference>
<keyword evidence="5" id="KW-1185">Reference proteome</keyword>
<dbReference type="AlphaFoldDB" id="A0A1V9Z3R1"/>
<dbReference type="InterPro" id="IPR027417">
    <property type="entry name" value="P-loop_NTPase"/>
</dbReference>
<dbReference type="PANTHER" id="PTHR11711">
    <property type="entry name" value="ADP RIBOSYLATION FACTOR-RELATED"/>
    <property type="match status" value="1"/>
</dbReference>
<dbReference type="Proteomes" id="UP000243579">
    <property type="component" value="Unassembled WGS sequence"/>
</dbReference>
<dbReference type="GO" id="GO:0005525">
    <property type="term" value="F:GTP binding"/>
    <property type="evidence" value="ECO:0007669"/>
    <property type="project" value="UniProtKB-KW"/>
</dbReference>
<dbReference type="NCBIfam" id="TIGR00231">
    <property type="entry name" value="small_GTP"/>
    <property type="match status" value="1"/>
</dbReference>
<organism evidence="4 5">
    <name type="scientific">Achlya hypogyna</name>
    <name type="common">Oomycete</name>
    <name type="synonym">Protoachlya hypogyna</name>
    <dbReference type="NCBI Taxonomy" id="1202772"/>
    <lineage>
        <taxon>Eukaryota</taxon>
        <taxon>Sar</taxon>
        <taxon>Stramenopiles</taxon>
        <taxon>Oomycota</taxon>
        <taxon>Saprolegniomycetes</taxon>
        <taxon>Saprolegniales</taxon>
        <taxon>Achlyaceae</taxon>
        <taxon>Achlya</taxon>
    </lineage>
</organism>
<dbReference type="SMART" id="SM00177">
    <property type="entry name" value="ARF"/>
    <property type="match status" value="2"/>
</dbReference>
<dbReference type="Gene3D" id="3.40.50.300">
    <property type="entry name" value="P-loop containing nucleotide triphosphate hydrolases"/>
    <property type="match status" value="2"/>
</dbReference>
<dbReference type="SMART" id="SM00178">
    <property type="entry name" value="SAR"/>
    <property type="match status" value="2"/>
</dbReference>
<dbReference type="InterPro" id="IPR024156">
    <property type="entry name" value="Small_GTPase_ARF"/>
</dbReference>
<dbReference type="GO" id="GO:0003924">
    <property type="term" value="F:GTPase activity"/>
    <property type="evidence" value="ECO:0007669"/>
    <property type="project" value="InterPro"/>
</dbReference>
<evidence type="ECO:0000313" key="4">
    <source>
        <dbReference type="EMBL" id="OQR92653.1"/>
    </source>
</evidence>
<accession>A0A1V9Z3R1</accession>
<dbReference type="Pfam" id="PF00025">
    <property type="entry name" value="Arf"/>
    <property type="match status" value="2"/>
</dbReference>
<name>A0A1V9Z3R1_ACHHY</name>
<dbReference type="PRINTS" id="PR00328">
    <property type="entry name" value="SAR1GTPBP"/>
</dbReference>
<dbReference type="InterPro" id="IPR005225">
    <property type="entry name" value="Small_GTP-bd"/>
</dbReference>
<dbReference type="OrthoDB" id="59429at2759"/>
<evidence type="ECO:0000313" key="5">
    <source>
        <dbReference type="Proteomes" id="UP000243579"/>
    </source>
</evidence>
<proteinExistence type="inferred from homology"/>
<dbReference type="FunFam" id="3.40.50.300:FF:000412">
    <property type="entry name" value="ADP-ribosylation factor 1"/>
    <property type="match status" value="2"/>
</dbReference>
<reference evidence="4 5" key="1">
    <citation type="journal article" date="2014" name="Genome Biol. Evol.">
        <title>The secreted proteins of Achlya hypogyna and Thraustotheca clavata identify the ancestral oomycete secretome and reveal gene acquisitions by horizontal gene transfer.</title>
        <authorList>
            <person name="Misner I."/>
            <person name="Blouin N."/>
            <person name="Leonard G."/>
            <person name="Richards T.A."/>
            <person name="Lane C.E."/>
        </authorList>
    </citation>
    <scope>NUCLEOTIDE SEQUENCE [LARGE SCALE GENOMIC DNA]</scope>
    <source>
        <strain evidence="4 5">ATCC 48635</strain>
    </source>
</reference>
<dbReference type="SUPFAM" id="SSF52540">
    <property type="entry name" value="P-loop containing nucleoside triphosphate hydrolases"/>
    <property type="match status" value="2"/>
</dbReference>
<keyword evidence="3" id="KW-0342">GTP-binding</keyword>
<evidence type="ECO:0000256" key="3">
    <source>
        <dbReference type="ARBA" id="ARBA00023134"/>
    </source>
</evidence>
<evidence type="ECO:0000256" key="1">
    <source>
        <dbReference type="ARBA" id="ARBA00010290"/>
    </source>
</evidence>
<comment type="caution">
    <text evidence="4">The sequence shown here is derived from an EMBL/GenBank/DDBJ whole genome shotgun (WGS) entry which is preliminary data.</text>
</comment>
<gene>
    <name evidence="4" type="ORF">ACHHYP_03374</name>
</gene>
<evidence type="ECO:0000256" key="2">
    <source>
        <dbReference type="ARBA" id="ARBA00022741"/>
    </source>
</evidence>
<protein>
    <submittedName>
        <fullName evidence="4">ADP-ribosylation factor 1-like</fullName>
    </submittedName>
</protein>
<dbReference type="PROSITE" id="PS51417">
    <property type="entry name" value="ARF"/>
    <property type="match status" value="2"/>
</dbReference>
<keyword evidence="2" id="KW-0547">Nucleotide-binding</keyword>
<comment type="similarity">
    <text evidence="1">Belongs to the small GTPase superfamily. Arf family.</text>
</comment>
<dbReference type="CDD" id="cd00878">
    <property type="entry name" value="Arf_Arl"/>
    <property type="match status" value="2"/>
</dbReference>
<dbReference type="GO" id="GO:0030010">
    <property type="term" value="P:establishment of cell polarity"/>
    <property type="evidence" value="ECO:0007669"/>
    <property type="project" value="UniProtKB-ARBA"/>
</dbReference>
<dbReference type="InterPro" id="IPR006689">
    <property type="entry name" value="Small_GTPase_ARF/SAR"/>
</dbReference>